<dbReference type="AlphaFoldDB" id="A0A183A989"/>
<proteinExistence type="predicted"/>
<name>A0A183A989_9TREM</name>
<sequence length="99" mass="11301">MQSIQAELTGFQLFSSCVFHRAGQLFAYVFSSPAEYDLFGACFVEIDDLISEEIIMGTIDFNELKRVRESIPIGRQRRVDVYSLPKLVNRSNHNWPGSP</sequence>
<evidence type="ECO:0000313" key="2">
    <source>
        <dbReference type="Proteomes" id="UP000272942"/>
    </source>
</evidence>
<keyword evidence="2" id="KW-1185">Reference proteome</keyword>
<protein>
    <submittedName>
        <fullName evidence="3">Carbon-nitrogen hydrolase</fullName>
    </submittedName>
</protein>
<reference evidence="1 2" key="2">
    <citation type="submission" date="2018-11" db="EMBL/GenBank/DDBJ databases">
        <authorList>
            <consortium name="Pathogen Informatics"/>
        </authorList>
    </citation>
    <scope>NUCLEOTIDE SEQUENCE [LARGE SCALE GENOMIC DNA]</scope>
    <source>
        <strain evidence="1 2">Egypt</strain>
    </source>
</reference>
<evidence type="ECO:0000313" key="1">
    <source>
        <dbReference type="EMBL" id="VDP69741.1"/>
    </source>
</evidence>
<evidence type="ECO:0000313" key="3">
    <source>
        <dbReference type="WBParaSite" id="ECPE_0000352701-mRNA-1"/>
    </source>
</evidence>
<dbReference type="WBParaSite" id="ECPE_0000352701-mRNA-1">
    <property type="protein sequence ID" value="ECPE_0000352701-mRNA-1"/>
    <property type="gene ID" value="ECPE_0000352701"/>
</dbReference>
<dbReference type="OrthoDB" id="10250282at2759"/>
<dbReference type="EMBL" id="UZAN01040464">
    <property type="protein sequence ID" value="VDP69741.1"/>
    <property type="molecule type" value="Genomic_DNA"/>
</dbReference>
<dbReference type="Gene3D" id="3.60.110.10">
    <property type="entry name" value="Carbon-nitrogen hydrolase"/>
    <property type="match status" value="1"/>
</dbReference>
<dbReference type="InterPro" id="IPR036526">
    <property type="entry name" value="C-N_Hydrolase_sf"/>
</dbReference>
<reference evidence="3" key="1">
    <citation type="submission" date="2016-06" db="UniProtKB">
        <authorList>
            <consortium name="WormBaseParasite"/>
        </authorList>
    </citation>
    <scope>IDENTIFICATION</scope>
</reference>
<dbReference type="Proteomes" id="UP000272942">
    <property type="component" value="Unassembled WGS sequence"/>
</dbReference>
<organism evidence="3">
    <name type="scientific">Echinostoma caproni</name>
    <dbReference type="NCBI Taxonomy" id="27848"/>
    <lineage>
        <taxon>Eukaryota</taxon>
        <taxon>Metazoa</taxon>
        <taxon>Spiralia</taxon>
        <taxon>Lophotrochozoa</taxon>
        <taxon>Platyhelminthes</taxon>
        <taxon>Trematoda</taxon>
        <taxon>Digenea</taxon>
        <taxon>Plagiorchiida</taxon>
        <taxon>Echinostomata</taxon>
        <taxon>Echinostomatoidea</taxon>
        <taxon>Echinostomatidae</taxon>
        <taxon>Echinostoma</taxon>
    </lineage>
</organism>
<accession>A0A183A989</accession>
<gene>
    <name evidence="1" type="ORF">ECPE_LOCUS3524</name>
</gene>